<proteinExistence type="predicted"/>
<accession>A0ABN7E9T6</accession>
<comment type="caution">
    <text evidence="1">The sequence shown here is derived from an EMBL/GenBank/DDBJ whole genome shotgun (WGS) entry which is preliminary data.</text>
</comment>
<name>A0ABN7E9T6_SPIIN</name>
<keyword evidence="2" id="KW-1185">Reference proteome</keyword>
<reference evidence="2" key="1">
    <citation type="journal article" date="2020" name="Sci. Rep.">
        <title>Chromosome-scale genome assembly for the duckweed Spirodela intermedia, integrating cytogenetic maps, PacBio and Oxford Nanopore libraries.</title>
        <authorList>
            <person name="Hoang P.T.N."/>
            <person name="Fiebig A."/>
            <person name="Novak P."/>
            <person name="Macas J."/>
            <person name="Cao H.X."/>
            <person name="Stepanenko A."/>
            <person name="Chen G."/>
            <person name="Borisjuk N."/>
            <person name="Scholz U."/>
            <person name="Schubert I."/>
        </authorList>
    </citation>
    <scope>NUCLEOTIDE SEQUENCE [LARGE SCALE GENOMIC DNA]</scope>
</reference>
<evidence type="ECO:0000313" key="2">
    <source>
        <dbReference type="Proteomes" id="UP001189122"/>
    </source>
</evidence>
<evidence type="ECO:0000313" key="1">
    <source>
        <dbReference type="EMBL" id="CAA6674613.1"/>
    </source>
</evidence>
<organism evidence="1 2">
    <name type="scientific">Spirodela intermedia</name>
    <name type="common">Intermediate duckweed</name>
    <dbReference type="NCBI Taxonomy" id="51605"/>
    <lineage>
        <taxon>Eukaryota</taxon>
        <taxon>Viridiplantae</taxon>
        <taxon>Streptophyta</taxon>
        <taxon>Embryophyta</taxon>
        <taxon>Tracheophyta</taxon>
        <taxon>Spermatophyta</taxon>
        <taxon>Magnoliopsida</taxon>
        <taxon>Liliopsida</taxon>
        <taxon>Araceae</taxon>
        <taxon>Lemnoideae</taxon>
        <taxon>Spirodela</taxon>
    </lineage>
</organism>
<dbReference type="Proteomes" id="UP001189122">
    <property type="component" value="Unassembled WGS sequence"/>
</dbReference>
<gene>
    <name evidence="1" type="ORF">SI7747_UN020971</name>
</gene>
<dbReference type="EMBL" id="CACRZD030000125">
    <property type="protein sequence ID" value="CAA6674613.1"/>
    <property type="molecule type" value="Genomic_DNA"/>
</dbReference>
<sequence length="89" mass="9771">MKVGVCQEASSLGLRSKRRLFIASSTLSRGGDSSLDGSWPPVMWKGSDPLLAATPQLCFRPACRPSWPTDFSHSSLFFFEISDFSSQVL</sequence>
<protein>
    <submittedName>
        <fullName evidence="1">Uncharacterized protein</fullName>
    </submittedName>
</protein>